<accession>A0ABV9E4R5</accession>
<dbReference type="EMBL" id="JBHSFQ010000033">
    <property type="protein sequence ID" value="MFC4565144.1"/>
    <property type="molecule type" value="Genomic_DNA"/>
</dbReference>
<gene>
    <name evidence="6" type="ORF">ACFO4E_25085</name>
</gene>
<dbReference type="InterPro" id="IPR016170">
    <property type="entry name" value="Cytok_DH_C_sf"/>
</dbReference>
<dbReference type="Gene3D" id="3.30.43.10">
    <property type="entry name" value="Uridine Diphospho-n-acetylenolpyruvylglucosamine Reductase, domain 2"/>
    <property type="match status" value="1"/>
</dbReference>
<dbReference type="Gene3D" id="3.30.465.10">
    <property type="match status" value="1"/>
</dbReference>
<dbReference type="InterPro" id="IPR016166">
    <property type="entry name" value="FAD-bd_PCMH"/>
</dbReference>
<dbReference type="PROSITE" id="PS51387">
    <property type="entry name" value="FAD_PCMH"/>
    <property type="match status" value="1"/>
</dbReference>
<keyword evidence="2" id="KW-0285">Flavoprotein</keyword>
<evidence type="ECO:0000313" key="6">
    <source>
        <dbReference type="EMBL" id="MFC4565144.1"/>
    </source>
</evidence>
<dbReference type="PANTHER" id="PTHR11748:SF114">
    <property type="entry name" value="ARYL-ALCOHOL OXIDASE VANILLYL-ALCOHOL OXIDASE (AFU_ORTHOLOGUE AFUA_3G09500)-RELATED"/>
    <property type="match status" value="1"/>
</dbReference>
<dbReference type="InterPro" id="IPR006094">
    <property type="entry name" value="Oxid_FAD_bind_N"/>
</dbReference>
<evidence type="ECO:0000313" key="7">
    <source>
        <dbReference type="Proteomes" id="UP001595923"/>
    </source>
</evidence>
<comment type="cofactor">
    <cofactor evidence="1">
        <name>FAD</name>
        <dbReference type="ChEBI" id="CHEBI:57692"/>
    </cofactor>
</comment>
<keyword evidence="7" id="KW-1185">Reference proteome</keyword>
<dbReference type="SUPFAM" id="SSF55103">
    <property type="entry name" value="FAD-linked oxidases, C-terminal domain"/>
    <property type="match status" value="1"/>
</dbReference>
<protein>
    <submittedName>
        <fullName evidence="6">FAD-binding oxidoreductase</fullName>
    </submittedName>
</protein>
<name>A0ABV9E4R5_9ACTN</name>
<dbReference type="SUPFAM" id="SSF56176">
    <property type="entry name" value="FAD-binding/transporter-associated domain-like"/>
    <property type="match status" value="1"/>
</dbReference>
<keyword evidence="4" id="KW-0560">Oxidoreductase</keyword>
<evidence type="ECO:0000256" key="2">
    <source>
        <dbReference type="ARBA" id="ARBA00022630"/>
    </source>
</evidence>
<dbReference type="InterPro" id="IPR036318">
    <property type="entry name" value="FAD-bd_PCMH-like_sf"/>
</dbReference>
<keyword evidence="3" id="KW-0274">FAD</keyword>
<dbReference type="InterPro" id="IPR016164">
    <property type="entry name" value="FAD-linked_Oxase-like_C"/>
</dbReference>
<dbReference type="PANTHER" id="PTHR11748">
    <property type="entry name" value="D-LACTATE DEHYDROGENASE"/>
    <property type="match status" value="1"/>
</dbReference>
<evidence type="ECO:0000256" key="1">
    <source>
        <dbReference type="ARBA" id="ARBA00001974"/>
    </source>
</evidence>
<evidence type="ECO:0000259" key="5">
    <source>
        <dbReference type="PROSITE" id="PS51387"/>
    </source>
</evidence>
<dbReference type="Pfam" id="PF02913">
    <property type="entry name" value="FAD-oxidase_C"/>
    <property type="match status" value="1"/>
</dbReference>
<comment type="caution">
    <text evidence="6">The sequence shown here is derived from an EMBL/GenBank/DDBJ whole genome shotgun (WGS) entry which is preliminary data.</text>
</comment>
<dbReference type="InterPro" id="IPR004113">
    <property type="entry name" value="FAD-bd_oxidored_4_C"/>
</dbReference>
<dbReference type="Pfam" id="PF01565">
    <property type="entry name" value="FAD_binding_4"/>
    <property type="match status" value="1"/>
</dbReference>
<dbReference type="InterPro" id="IPR016171">
    <property type="entry name" value="Vanillyl_alc_oxidase_C-sub2"/>
</dbReference>
<reference evidence="7" key="1">
    <citation type="journal article" date="2019" name="Int. J. Syst. Evol. Microbiol.">
        <title>The Global Catalogue of Microorganisms (GCM) 10K type strain sequencing project: providing services to taxonomists for standard genome sequencing and annotation.</title>
        <authorList>
            <consortium name="The Broad Institute Genomics Platform"/>
            <consortium name="The Broad Institute Genome Sequencing Center for Infectious Disease"/>
            <person name="Wu L."/>
            <person name="Ma J."/>
        </authorList>
    </citation>
    <scope>NUCLEOTIDE SEQUENCE [LARGE SCALE GENOMIC DNA]</scope>
    <source>
        <strain evidence="7">XZYJ18</strain>
    </source>
</reference>
<dbReference type="RefSeq" id="WP_378578856.1">
    <property type="nucleotide sequence ID" value="NZ_JBHSFQ010000033.1"/>
</dbReference>
<evidence type="ECO:0000256" key="4">
    <source>
        <dbReference type="ARBA" id="ARBA00023002"/>
    </source>
</evidence>
<dbReference type="Gene3D" id="3.40.462.10">
    <property type="entry name" value="FAD-linked oxidases, C-terminal domain"/>
    <property type="match status" value="1"/>
</dbReference>
<organism evidence="6 7">
    <name type="scientific">Nocardiopsis mangrovi</name>
    <dbReference type="NCBI Taxonomy" id="1179818"/>
    <lineage>
        <taxon>Bacteria</taxon>
        <taxon>Bacillati</taxon>
        <taxon>Actinomycetota</taxon>
        <taxon>Actinomycetes</taxon>
        <taxon>Streptosporangiales</taxon>
        <taxon>Nocardiopsidaceae</taxon>
        <taxon>Nocardiopsis</taxon>
    </lineage>
</organism>
<dbReference type="Gene3D" id="1.10.45.10">
    <property type="entry name" value="Vanillyl-alcohol Oxidase, Chain A, domain 4"/>
    <property type="match status" value="1"/>
</dbReference>
<sequence>MARRLPPGVSGTRFATAVEAFRRALGDSWVLTDGPELAGYNDPFPVLDADHFSPSAVVLPATVEEVRAAVGIANRFSIPLAPISRGKNLGFGGPAPRLPGAAVLDLKRMNRILQVDDRLGFAVVEPGVTFIDLAAHLHEHDIGFRLDVPDLGWGSVLGNTLERGMGYTPYSDHFAIQCGMEVVLPDGEVVRTGMGALPGSRTAQVYPYGYGPSYDGMFTQSNFGVVTKIGLWLLPEPAGYRAYMITLPREEDLGPFVEILRPLRLDRTISHVPSMRSVLLDAAAQGPRSAYFSGDGPIPDSVVRRIMADQRIGMWNFYGALYGTDESMDAQWSVVRDAFSAIPGARFHFAGEHDSPVLAARAEIMAGRPNLETAGIFQWLDNAGHIDFAPMAPATGEDALGLYELARDLYREFGKDYMGNFIFGEREMHQIHLMMFDTEAAGDRRRTLELCEALIGRAAERGYGAYRAHPSIMDRVAATFGFNDHALLRLSERIKDALDPNGILAPGKQGIWPRRLRGTGH</sequence>
<dbReference type="Proteomes" id="UP001595923">
    <property type="component" value="Unassembled WGS sequence"/>
</dbReference>
<feature type="domain" description="FAD-binding PCMH-type" evidence="5">
    <location>
        <begin position="50"/>
        <end position="236"/>
    </location>
</feature>
<proteinExistence type="predicted"/>
<dbReference type="InterPro" id="IPR016167">
    <property type="entry name" value="FAD-bd_PCMH_sub1"/>
</dbReference>
<evidence type="ECO:0000256" key="3">
    <source>
        <dbReference type="ARBA" id="ARBA00022827"/>
    </source>
</evidence>
<dbReference type="InterPro" id="IPR016169">
    <property type="entry name" value="FAD-bd_PCMH_sub2"/>
</dbReference>